<keyword evidence="2" id="KW-1185">Reference proteome</keyword>
<reference evidence="1" key="1">
    <citation type="submission" date="2021-06" db="EMBL/GenBank/DDBJ databases">
        <authorList>
            <person name="Kallberg Y."/>
            <person name="Tangrot J."/>
            <person name="Rosling A."/>
        </authorList>
    </citation>
    <scope>NUCLEOTIDE SEQUENCE</scope>
    <source>
        <strain evidence="1">28 12/20/2015</strain>
    </source>
</reference>
<organism evidence="1 2">
    <name type="scientific">Cetraspora pellucida</name>
    <dbReference type="NCBI Taxonomy" id="1433469"/>
    <lineage>
        <taxon>Eukaryota</taxon>
        <taxon>Fungi</taxon>
        <taxon>Fungi incertae sedis</taxon>
        <taxon>Mucoromycota</taxon>
        <taxon>Glomeromycotina</taxon>
        <taxon>Glomeromycetes</taxon>
        <taxon>Diversisporales</taxon>
        <taxon>Gigasporaceae</taxon>
        <taxon>Cetraspora</taxon>
    </lineage>
</organism>
<dbReference type="Proteomes" id="UP000789366">
    <property type="component" value="Unassembled WGS sequence"/>
</dbReference>
<dbReference type="EMBL" id="CAJVPW010007624">
    <property type="protein sequence ID" value="CAG8583055.1"/>
    <property type="molecule type" value="Genomic_DNA"/>
</dbReference>
<proteinExistence type="predicted"/>
<comment type="caution">
    <text evidence="1">The sequence shown here is derived from an EMBL/GenBank/DDBJ whole genome shotgun (WGS) entry which is preliminary data.</text>
</comment>
<feature type="non-terminal residue" evidence="1">
    <location>
        <position position="1"/>
    </location>
</feature>
<name>A0ACA9MCX6_9GLOM</name>
<gene>
    <name evidence="1" type="ORF">SPELUC_LOCUS6441</name>
</gene>
<protein>
    <submittedName>
        <fullName evidence="1">17957_t:CDS:1</fullName>
    </submittedName>
</protein>
<accession>A0ACA9MCX6</accession>
<evidence type="ECO:0000313" key="1">
    <source>
        <dbReference type="EMBL" id="CAG8583055.1"/>
    </source>
</evidence>
<evidence type="ECO:0000313" key="2">
    <source>
        <dbReference type="Proteomes" id="UP000789366"/>
    </source>
</evidence>
<sequence>WDCGRYQNKLKDDCSILEDTHIHEIMHNIIYNTIKDSSKKIAIDWTRKTSEEGNEKVDDLDYDIWLSQMNAMEQKIQQTTFHPPYQSTTVRTEENRRKLIQFMSRSYKFGVITTLINIQLPLHSQVDKNLVKNYLISLVIFRRRILEAIEGMKKLSDRCNNHMITQQNDLYIICNNDDEKENIFSLPQRMKRVKLVKFNNAKY</sequence>